<keyword evidence="1" id="KW-0732">Signal</keyword>
<dbReference type="InterPro" id="IPR036514">
    <property type="entry name" value="SGNH_hydro_sf"/>
</dbReference>
<dbReference type="SUPFAM" id="SSF52266">
    <property type="entry name" value="SGNH hydrolase"/>
    <property type="match status" value="1"/>
</dbReference>
<sequence>MISKERTRRFGMAAGVVFTALATGLAGTPAHAAETHGRGPNEVSTWAAADDTTGGTLHEMTVRNPVHISRGGTGLRIRLSNVMGDRPVTFGAAYVGRQRSGPELVPGSNRRMTFGGRPSVTVPAGGVVFSDPLPGRVPDGSDLEVSLYLQGESGKLTAHNRTMQYTYKSTTGDHAAEESGASFPTQSAVWFWLDAVVVTAPRTVSTVAALGDSITSGVGSTENANHRWPDLLADRLRALPPSRRLAVTNEGISANQVLKDGVGRSGRTRLVQDVFTKPGVRTVILFEGVNDIGTGGASADALIAGYRDMVAKAHAAGRCLIGATITPFGGSVYLGDKNEAVRQEVNAFIRTSGVFDGVVDFDRATRDPEDPTRLLPADDSGDHLHLSDAGYQAIADSVDLNLLRCDRHGTDGE</sequence>
<evidence type="ECO:0000256" key="1">
    <source>
        <dbReference type="SAM" id="SignalP"/>
    </source>
</evidence>
<dbReference type="RefSeq" id="WP_345460160.1">
    <property type="nucleotide sequence ID" value="NZ_BAABHF010000015.1"/>
</dbReference>
<dbReference type="PANTHER" id="PTHR43784">
    <property type="entry name" value="GDSL-LIKE LIPASE/ACYLHYDROLASE, PUTATIVE (AFU_ORTHOLOGUE AFUA_2G00820)-RELATED"/>
    <property type="match status" value="1"/>
</dbReference>
<feature type="chain" id="PRO_5047201725" evidence="1">
    <location>
        <begin position="33"/>
        <end position="413"/>
    </location>
</feature>
<feature type="signal peptide" evidence="1">
    <location>
        <begin position="1"/>
        <end position="32"/>
    </location>
</feature>
<accession>A0ABP8PNV5</accession>
<dbReference type="GO" id="GO:0016787">
    <property type="term" value="F:hydrolase activity"/>
    <property type="evidence" value="ECO:0007669"/>
    <property type="project" value="UniProtKB-KW"/>
</dbReference>
<dbReference type="PANTHER" id="PTHR43784:SF2">
    <property type="entry name" value="GDSL-LIKE LIPASE_ACYLHYDROLASE, PUTATIVE (AFU_ORTHOLOGUE AFUA_2G00820)-RELATED"/>
    <property type="match status" value="1"/>
</dbReference>
<feature type="domain" description="SGNH hydrolase-type esterase" evidence="2">
    <location>
        <begin position="209"/>
        <end position="393"/>
    </location>
</feature>
<name>A0ABP8PNV5_9ACTN</name>
<dbReference type="InterPro" id="IPR053140">
    <property type="entry name" value="GDSL_Rv0518-like"/>
</dbReference>
<evidence type="ECO:0000259" key="2">
    <source>
        <dbReference type="Pfam" id="PF13472"/>
    </source>
</evidence>
<protein>
    <submittedName>
        <fullName evidence="3">SGNH/GDSL hydrolase family protein</fullName>
    </submittedName>
</protein>
<evidence type="ECO:0000313" key="4">
    <source>
        <dbReference type="Proteomes" id="UP001500503"/>
    </source>
</evidence>
<dbReference type="Gene3D" id="3.40.50.1110">
    <property type="entry name" value="SGNH hydrolase"/>
    <property type="match status" value="1"/>
</dbReference>
<comment type="caution">
    <text evidence="3">The sequence shown here is derived from an EMBL/GenBank/DDBJ whole genome shotgun (WGS) entry which is preliminary data.</text>
</comment>
<keyword evidence="3" id="KW-0378">Hydrolase</keyword>
<dbReference type="Proteomes" id="UP001500503">
    <property type="component" value="Unassembled WGS sequence"/>
</dbReference>
<organism evidence="3 4">
    <name type="scientific">Actinoallomurus oryzae</name>
    <dbReference type="NCBI Taxonomy" id="502180"/>
    <lineage>
        <taxon>Bacteria</taxon>
        <taxon>Bacillati</taxon>
        <taxon>Actinomycetota</taxon>
        <taxon>Actinomycetes</taxon>
        <taxon>Streptosporangiales</taxon>
        <taxon>Thermomonosporaceae</taxon>
        <taxon>Actinoallomurus</taxon>
    </lineage>
</organism>
<dbReference type="CDD" id="cd01830">
    <property type="entry name" value="XynE_like"/>
    <property type="match status" value="1"/>
</dbReference>
<gene>
    <name evidence="3" type="ORF">GCM10023191_018750</name>
</gene>
<keyword evidence="4" id="KW-1185">Reference proteome</keyword>
<evidence type="ECO:0000313" key="3">
    <source>
        <dbReference type="EMBL" id="GAA4488864.1"/>
    </source>
</evidence>
<dbReference type="EMBL" id="BAABHF010000015">
    <property type="protein sequence ID" value="GAA4488864.1"/>
    <property type="molecule type" value="Genomic_DNA"/>
</dbReference>
<dbReference type="InterPro" id="IPR013830">
    <property type="entry name" value="SGNH_hydro"/>
</dbReference>
<proteinExistence type="predicted"/>
<dbReference type="Pfam" id="PF13472">
    <property type="entry name" value="Lipase_GDSL_2"/>
    <property type="match status" value="1"/>
</dbReference>
<reference evidence="4" key="1">
    <citation type="journal article" date="2019" name="Int. J. Syst. Evol. Microbiol.">
        <title>The Global Catalogue of Microorganisms (GCM) 10K type strain sequencing project: providing services to taxonomists for standard genome sequencing and annotation.</title>
        <authorList>
            <consortium name="The Broad Institute Genomics Platform"/>
            <consortium name="The Broad Institute Genome Sequencing Center for Infectious Disease"/>
            <person name="Wu L."/>
            <person name="Ma J."/>
        </authorList>
    </citation>
    <scope>NUCLEOTIDE SEQUENCE [LARGE SCALE GENOMIC DNA]</scope>
    <source>
        <strain evidence="4">JCM 17933</strain>
    </source>
</reference>